<feature type="domain" description="DUF4424" evidence="2">
    <location>
        <begin position="24"/>
        <end position="327"/>
    </location>
</feature>
<dbReference type="Gene3D" id="2.60.40.3680">
    <property type="match status" value="2"/>
</dbReference>
<comment type="caution">
    <text evidence="3">The sequence shown here is derived from an EMBL/GenBank/DDBJ whole genome shotgun (WGS) entry which is preliminary data.</text>
</comment>
<keyword evidence="4" id="KW-1185">Reference proteome</keyword>
<keyword evidence="1" id="KW-0732">Signal</keyword>
<evidence type="ECO:0000313" key="3">
    <source>
        <dbReference type="EMBL" id="TPP10156.1"/>
    </source>
</evidence>
<evidence type="ECO:0000313" key="4">
    <source>
        <dbReference type="Proteomes" id="UP000316429"/>
    </source>
</evidence>
<dbReference type="AlphaFoldDB" id="A0A504UM25"/>
<feature type="chain" id="PRO_5021332473" evidence="1">
    <location>
        <begin position="25"/>
        <end position="341"/>
    </location>
</feature>
<dbReference type="OrthoDB" id="7299818at2"/>
<dbReference type="RefSeq" id="WP_140826510.1">
    <property type="nucleotide sequence ID" value="NZ_VFYP01000001.1"/>
</dbReference>
<feature type="signal peptide" evidence="1">
    <location>
        <begin position="1"/>
        <end position="24"/>
    </location>
</feature>
<dbReference type="InterPro" id="IPR025538">
    <property type="entry name" value="DUF4424"/>
</dbReference>
<protein>
    <submittedName>
        <fullName evidence="3">DUF4424 domain-containing protein</fullName>
    </submittedName>
</protein>
<accession>A0A504UM25</accession>
<reference evidence="3 4" key="1">
    <citation type="submission" date="2019-06" db="EMBL/GenBank/DDBJ databases">
        <title>Rhizobium sp. CL12 isolated from roots of soybean.</title>
        <authorList>
            <person name="Wang C."/>
        </authorList>
    </citation>
    <scope>NUCLEOTIDE SEQUENCE [LARGE SCALE GENOMIC DNA]</scope>
    <source>
        <strain evidence="3 4">CL12</strain>
    </source>
</reference>
<evidence type="ECO:0000259" key="2">
    <source>
        <dbReference type="Pfam" id="PF14415"/>
    </source>
</evidence>
<proteinExistence type="predicted"/>
<sequence>MKAKNGGWALGWMLLALSPAVAFANDTMAVLSAGGLSFTHTDQITMAREDLSISPERVDVKYTYRNTGDTPVTTIVAFPMPKIGGPVETMAAVPDEQSDNFMGFSVVQDGETIKPNLQQRVLVQGIDFTEEVKSKGVPLQPLATKTREAVAALDEAVADDWLVKGLIVNMDFGAEKPEYVPVWELDTVYWWETTFPAGKEVEVEHSYRPSVGGTTGLVFLYDGKPSDQIDDYRKRYCLDDDFLKAAIKLEKSQNFDTGLYYFEQWLSYILTTGNNWFGPIEDFHLTVDKGNPNNIISFCGEGIKKTGPTTFEMRAKDFVPERDLDILMLVSSKDWTMGNQP</sequence>
<dbReference type="Pfam" id="PF14415">
    <property type="entry name" value="DUF4424"/>
    <property type="match status" value="1"/>
</dbReference>
<dbReference type="Proteomes" id="UP000316429">
    <property type="component" value="Unassembled WGS sequence"/>
</dbReference>
<gene>
    <name evidence="3" type="ORF">FJQ55_04605</name>
</gene>
<name>A0A504UM25_9HYPH</name>
<organism evidence="3 4">
    <name type="scientific">Rhizobium glycinendophyticum</name>
    <dbReference type="NCBI Taxonomy" id="2589807"/>
    <lineage>
        <taxon>Bacteria</taxon>
        <taxon>Pseudomonadati</taxon>
        <taxon>Pseudomonadota</taxon>
        <taxon>Alphaproteobacteria</taxon>
        <taxon>Hyphomicrobiales</taxon>
        <taxon>Rhizobiaceae</taxon>
        <taxon>Rhizobium/Agrobacterium group</taxon>
        <taxon>Rhizobium</taxon>
    </lineage>
</organism>
<evidence type="ECO:0000256" key="1">
    <source>
        <dbReference type="SAM" id="SignalP"/>
    </source>
</evidence>
<dbReference type="EMBL" id="VFYP01000001">
    <property type="protein sequence ID" value="TPP10156.1"/>
    <property type="molecule type" value="Genomic_DNA"/>
</dbReference>